<dbReference type="GO" id="GO:0006508">
    <property type="term" value="P:proteolysis"/>
    <property type="evidence" value="ECO:0007669"/>
    <property type="project" value="UniProtKB-KW"/>
</dbReference>
<dbReference type="InterPro" id="IPR002870">
    <property type="entry name" value="Peptidase_M12B_N"/>
</dbReference>
<keyword evidence="7" id="KW-0378">Hydrolase</keyword>
<feature type="binding site" evidence="2">
    <location>
        <position position="468"/>
    </location>
    <ligand>
        <name>Zn(2+)</name>
        <dbReference type="ChEBI" id="CHEBI:29105"/>
        <note>catalytic</note>
    </ligand>
</feature>
<dbReference type="InterPro" id="IPR024079">
    <property type="entry name" value="MetalloPept_cat_dom_sf"/>
</dbReference>
<evidence type="ECO:0000256" key="1">
    <source>
        <dbReference type="ARBA" id="ARBA00023157"/>
    </source>
</evidence>
<feature type="signal peptide" evidence="5">
    <location>
        <begin position="1"/>
        <end position="24"/>
    </location>
</feature>
<dbReference type="Pfam" id="PF01562">
    <property type="entry name" value="Pep_M12B_propep"/>
    <property type="match status" value="1"/>
</dbReference>
<keyword evidence="2" id="KW-0479">Metal-binding</keyword>
<feature type="transmembrane region" description="Helical" evidence="4">
    <location>
        <begin position="667"/>
        <end position="690"/>
    </location>
</feature>
<keyword evidence="5" id="KW-0732">Signal</keyword>
<evidence type="ECO:0000313" key="7">
    <source>
        <dbReference type="EMBL" id="GAW05015.1"/>
    </source>
</evidence>
<dbReference type="GO" id="GO:0004222">
    <property type="term" value="F:metalloendopeptidase activity"/>
    <property type="evidence" value="ECO:0007669"/>
    <property type="project" value="InterPro"/>
</dbReference>
<evidence type="ECO:0000256" key="5">
    <source>
        <dbReference type="SAM" id="SignalP"/>
    </source>
</evidence>
<keyword evidence="1" id="KW-1015">Disulfide bond</keyword>
<dbReference type="STRING" id="5353.A0A1Q3ECS9"/>
<dbReference type="SUPFAM" id="SSF55486">
    <property type="entry name" value="Metalloproteases ('zincins'), catalytic domain"/>
    <property type="match status" value="1"/>
</dbReference>
<gene>
    <name evidence="7" type="ORF">LENED_006845</name>
</gene>
<keyword evidence="7" id="KW-0645">Protease</keyword>
<evidence type="ECO:0000256" key="2">
    <source>
        <dbReference type="PROSITE-ProRule" id="PRU00276"/>
    </source>
</evidence>
<evidence type="ECO:0000256" key="3">
    <source>
        <dbReference type="SAM" id="MobiDB-lite"/>
    </source>
</evidence>
<proteinExistence type="predicted"/>
<dbReference type="CDD" id="cd04271">
    <property type="entry name" value="ZnMc_ADAM_fungal"/>
    <property type="match status" value="1"/>
</dbReference>
<dbReference type="Gene3D" id="3.40.390.10">
    <property type="entry name" value="Collagenase (Catalytic Domain)"/>
    <property type="match status" value="1"/>
</dbReference>
<feature type="region of interest" description="Disordered" evidence="3">
    <location>
        <begin position="704"/>
        <end position="745"/>
    </location>
</feature>
<dbReference type="PROSITE" id="PS50215">
    <property type="entry name" value="ADAM_MEPRO"/>
    <property type="match status" value="1"/>
</dbReference>
<dbReference type="PANTHER" id="PTHR11905">
    <property type="entry name" value="ADAM A DISINTEGRIN AND METALLOPROTEASE DOMAIN"/>
    <property type="match status" value="1"/>
</dbReference>
<name>A0A1Q3ECS9_LENED</name>
<keyword evidence="8" id="KW-1185">Reference proteome</keyword>
<keyword evidence="4" id="KW-0472">Membrane</keyword>
<dbReference type="InterPro" id="IPR001590">
    <property type="entry name" value="Peptidase_M12B"/>
</dbReference>
<accession>A0A1Q3ECS9</accession>
<dbReference type="Pfam" id="PF13688">
    <property type="entry name" value="Reprolysin_5"/>
    <property type="match status" value="1"/>
</dbReference>
<dbReference type="EMBL" id="BDGU01000223">
    <property type="protein sequence ID" value="GAW05015.1"/>
    <property type="molecule type" value="Genomic_DNA"/>
</dbReference>
<feature type="domain" description="Peptidase M12B" evidence="6">
    <location>
        <begin position="309"/>
        <end position="520"/>
    </location>
</feature>
<feature type="binding site" evidence="2">
    <location>
        <position position="462"/>
    </location>
    <ligand>
        <name>Zn(2+)</name>
        <dbReference type="ChEBI" id="CHEBI:29105"/>
        <note>catalytic</note>
    </ligand>
</feature>
<dbReference type="GO" id="GO:0046872">
    <property type="term" value="F:metal ion binding"/>
    <property type="evidence" value="ECO:0007669"/>
    <property type="project" value="UniProtKB-KW"/>
</dbReference>
<keyword evidence="7" id="KW-0482">Metalloprotease</keyword>
<sequence length="769" mass="83546">MSFVLKLYALAVVFLLSVVDLTSASSKRAGRLKRLAHPSTLSLEILPRHQHYSSPIPLSSYDKRQLLTPHSHTLHYSDSFRLIIFAFDEAFHLHLRPNDHLVHPAARITYHTVDSEGRSSVTHTEPLLRESVRAYWGEVIDGDESNARLREDAAGVLPRPSRSPSELGWARIMVHHEGNLEEGVAPVYEGAFSYKGVVHHIMTKDNYVRNKHHLDPEILVDTVDSNLVVWRDSDLIRFSPAMCGHDDLLFNTDPALNPVLRKPFTEQSISLGPFGNISLSRRDDVAGSGSSYNFEGTIGNTAGCPTTQKLLYMGVAADCKYVSNYGGSMNATTQILMNWNSASALYKSTFNVSLGIVEVQVQNETCPTTADPTIPWNVDCSNVDLNNRLSLFSDWRGQRGNDSIGLWHLMSGCPTGTEVGIAWLGTLCQTDASGTTGSISSGTGVSTNGLTEWQVVAHEIGHNFGAIHDCTDGCNSTTVCCPLSSSTCNAGSQFIMNPVSASSEKTFSLCSLGNICSLMSGTSSGGKTDASCLVDASSNTRSLLSLQMCGNGIVEDGEDCDPGNGVTSSCSRVVHLSVVFLLLPKSVGLQRMLLVIQRSFVLGLHQLVLQMSSRLMDPNNSNSCIQLASLLVDGSPCGYGGTCSSGACRPGSILDIVKAWYSANLQIAIPVTVVGGIVILLLLYVSITACRRCYIRRKFRNAPASKTSEPSMRHQRLSSNNSASTALRVPSVRRPPPIDRENAWRPINRASGNRSTWVDPTQYNGHLDR</sequence>
<reference evidence="7 8" key="2">
    <citation type="submission" date="2017-02" db="EMBL/GenBank/DDBJ databases">
        <title>A genome survey and senescence transcriptome analysis in Lentinula edodes.</title>
        <authorList>
            <person name="Sakamoto Y."/>
            <person name="Nakade K."/>
            <person name="Sato S."/>
            <person name="Yoshida Y."/>
            <person name="Miyazaki K."/>
            <person name="Natsume S."/>
            <person name="Konno N."/>
        </authorList>
    </citation>
    <scope>NUCLEOTIDE SEQUENCE [LARGE SCALE GENOMIC DNA]</scope>
    <source>
        <strain evidence="7 8">NBRC 111202</strain>
    </source>
</reference>
<organism evidence="7 8">
    <name type="scientific">Lentinula edodes</name>
    <name type="common">Shiitake mushroom</name>
    <name type="synonym">Lentinus edodes</name>
    <dbReference type="NCBI Taxonomy" id="5353"/>
    <lineage>
        <taxon>Eukaryota</taxon>
        <taxon>Fungi</taxon>
        <taxon>Dikarya</taxon>
        <taxon>Basidiomycota</taxon>
        <taxon>Agaricomycotina</taxon>
        <taxon>Agaricomycetes</taxon>
        <taxon>Agaricomycetidae</taxon>
        <taxon>Agaricales</taxon>
        <taxon>Marasmiineae</taxon>
        <taxon>Omphalotaceae</taxon>
        <taxon>Lentinula</taxon>
    </lineage>
</organism>
<dbReference type="InterPro" id="IPR034028">
    <property type="entry name" value="ZnMc_ADAM_fungal"/>
</dbReference>
<evidence type="ECO:0000313" key="8">
    <source>
        <dbReference type="Proteomes" id="UP000188533"/>
    </source>
</evidence>
<evidence type="ECO:0000256" key="4">
    <source>
        <dbReference type="SAM" id="Phobius"/>
    </source>
</evidence>
<comment type="caution">
    <text evidence="2">Lacks conserved residue(s) required for the propagation of feature annotation.</text>
</comment>
<feature type="binding site" evidence="2">
    <location>
        <position position="458"/>
    </location>
    <ligand>
        <name>Zn(2+)</name>
        <dbReference type="ChEBI" id="CHEBI:29105"/>
        <note>catalytic</note>
    </ligand>
</feature>
<keyword evidence="4" id="KW-1133">Transmembrane helix</keyword>
<feature type="chain" id="PRO_5011981271" evidence="5">
    <location>
        <begin position="25"/>
        <end position="769"/>
    </location>
</feature>
<protein>
    <submittedName>
        <fullName evidence="7">Zinc metalloprotease</fullName>
    </submittedName>
</protein>
<keyword evidence="2" id="KW-0862">Zinc</keyword>
<evidence type="ECO:0000259" key="6">
    <source>
        <dbReference type="PROSITE" id="PS50215"/>
    </source>
</evidence>
<dbReference type="Proteomes" id="UP000188533">
    <property type="component" value="Unassembled WGS sequence"/>
</dbReference>
<dbReference type="PANTHER" id="PTHR11905:SF159">
    <property type="entry name" value="ADAM METALLOPROTEASE"/>
    <property type="match status" value="1"/>
</dbReference>
<feature type="active site" evidence="2">
    <location>
        <position position="459"/>
    </location>
</feature>
<comment type="caution">
    <text evidence="7">The sequence shown here is derived from an EMBL/GenBank/DDBJ whole genome shotgun (WGS) entry which is preliminary data.</text>
</comment>
<dbReference type="AlphaFoldDB" id="A0A1Q3ECS9"/>
<keyword evidence="4" id="KW-0812">Transmembrane</keyword>
<reference evidence="7 8" key="1">
    <citation type="submission" date="2016-08" db="EMBL/GenBank/DDBJ databases">
        <authorList>
            <consortium name="Lentinula edodes genome sequencing consortium"/>
            <person name="Sakamoto Y."/>
            <person name="Nakade K."/>
            <person name="Sato S."/>
            <person name="Yoshida Y."/>
            <person name="Miyazaki K."/>
            <person name="Natsume S."/>
            <person name="Konno N."/>
        </authorList>
    </citation>
    <scope>NUCLEOTIDE SEQUENCE [LARGE SCALE GENOMIC DNA]</scope>
    <source>
        <strain evidence="7 8">NBRC 111202</strain>
    </source>
</reference>